<dbReference type="GO" id="GO:0005739">
    <property type="term" value="C:mitochondrion"/>
    <property type="evidence" value="ECO:0007669"/>
    <property type="project" value="TreeGrafter"/>
</dbReference>
<reference evidence="2" key="1">
    <citation type="journal article" date="2020" name="Stud. Mycol.">
        <title>101 Dothideomycetes genomes: a test case for predicting lifestyles and emergence of pathogens.</title>
        <authorList>
            <person name="Haridas S."/>
            <person name="Albert R."/>
            <person name="Binder M."/>
            <person name="Bloem J."/>
            <person name="Labutti K."/>
            <person name="Salamov A."/>
            <person name="Andreopoulos B."/>
            <person name="Baker S."/>
            <person name="Barry K."/>
            <person name="Bills G."/>
            <person name="Bluhm B."/>
            <person name="Cannon C."/>
            <person name="Castanera R."/>
            <person name="Culley D."/>
            <person name="Daum C."/>
            <person name="Ezra D."/>
            <person name="Gonzalez J."/>
            <person name="Henrissat B."/>
            <person name="Kuo A."/>
            <person name="Liang C."/>
            <person name="Lipzen A."/>
            <person name="Lutzoni F."/>
            <person name="Magnuson J."/>
            <person name="Mondo S."/>
            <person name="Nolan M."/>
            <person name="Ohm R."/>
            <person name="Pangilinan J."/>
            <person name="Park H.-J."/>
            <person name="Ramirez L."/>
            <person name="Alfaro M."/>
            <person name="Sun H."/>
            <person name="Tritt A."/>
            <person name="Yoshinaga Y."/>
            <person name="Zwiers L.-H."/>
            <person name="Turgeon B."/>
            <person name="Goodwin S."/>
            <person name="Spatafora J."/>
            <person name="Crous P."/>
            <person name="Grigoriev I."/>
        </authorList>
    </citation>
    <scope>NUCLEOTIDE SEQUENCE</scope>
    <source>
        <strain evidence="2">CBS 110217</strain>
    </source>
</reference>
<feature type="transmembrane region" description="Helical" evidence="1">
    <location>
        <begin position="27"/>
        <end position="46"/>
    </location>
</feature>
<dbReference type="EMBL" id="ML978205">
    <property type="protein sequence ID" value="KAF2029065.1"/>
    <property type="molecule type" value="Genomic_DNA"/>
</dbReference>
<evidence type="ECO:0000313" key="3">
    <source>
        <dbReference type="Proteomes" id="UP000799777"/>
    </source>
</evidence>
<keyword evidence="1" id="KW-1133">Transmembrane helix</keyword>
<dbReference type="InterPro" id="IPR038781">
    <property type="entry name" value="C365.16-ike"/>
</dbReference>
<name>A0A9P4H7G9_9PLEO</name>
<feature type="transmembrane region" description="Helical" evidence="1">
    <location>
        <begin position="108"/>
        <end position="129"/>
    </location>
</feature>
<accession>A0A9P4H7G9</accession>
<dbReference type="PANTHER" id="PTHR37845">
    <property type="entry name" value="SEQUENCE ORPHAN"/>
    <property type="match status" value="1"/>
</dbReference>
<evidence type="ECO:0000256" key="1">
    <source>
        <dbReference type="SAM" id="Phobius"/>
    </source>
</evidence>
<organism evidence="2 3">
    <name type="scientific">Setomelanomma holmii</name>
    <dbReference type="NCBI Taxonomy" id="210430"/>
    <lineage>
        <taxon>Eukaryota</taxon>
        <taxon>Fungi</taxon>
        <taxon>Dikarya</taxon>
        <taxon>Ascomycota</taxon>
        <taxon>Pezizomycotina</taxon>
        <taxon>Dothideomycetes</taxon>
        <taxon>Pleosporomycetidae</taxon>
        <taxon>Pleosporales</taxon>
        <taxon>Pleosporineae</taxon>
        <taxon>Phaeosphaeriaceae</taxon>
        <taxon>Setomelanomma</taxon>
    </lineage>
</organism>
<dbReference type="AlphaFoldDB" id="A0A9P4H7G9"/>
<protein>
    <submittedName>
        <fullName evidence="2">Uncharacterized protein</fullName>
    </submittedName>
</protein>
<feature type="non-terminal residue" evidence="2">
    <location>
        <position position="1"/>
    </location>
</feature>
<keyword evidence="1" id="KW-0812">Transmembrane</keyword>
<evidence type="ECO:0000313" key="2">
    <source>
        <dbReference type="EMBL" id="KAF2029065.1"/>
    </source>
</evidence>
<sequence>LYATTYTITNTVESVAKAFTMELDRVIFSPITFISTCLVNVSLGVWKDIRFVQLYGRRIFSPQTNVPKVLGATFLFLGAITIFGSVIFPPILPPLLSDSYFANDAMEMAALQLSVPILSQIVASPVHLLTLDLYNIPMKDSSGTGTGILKRSLASTTVMRCSRIVPAFGVGLVANTGLRDYFHRIARATEPIRPLDDTGEDGNLSVF</sequence>
<keyword evidence="1" id="KW-0472">Membrane</keyword>
<proteinExistence type="predicted"/>
<gene>
    <name evidence="2" type="ORF">EK21DRAFT_68423</name>
</gene>
<dbReference type="OrthoDB" id="275936at2759"/>
<keyword evidence="3" id="KW-1185">Reference proteome</keyword>
<feature type="transmembrane region" description="Helical" evidence="1">
    <location>
        <begin position="66"/>
        <end position="88"/>
    </location>
</feature>
<comment type="caution">
    <text evidence="2">The sequence shown here is derived from an EMBL/GenBank/DDBJ whole genome shotgun (WGS) entry which is preliminary data.</text>
</comment>
<dbReference type="PANTHER" id="PTHR37845:SF1">
    <property type="entry name" value="SEQUENCE ORPHAN"/>
    <property type="match status" value="1"/>
</dbReference>
<dbReference type="Proteomes" id="UP000799777">
    <property type="component" value="Unassembled WGS sequence"/>
</dbReference>